<evidence type="ECO:0000256" key="3">
    <source>
        <dbReference type="ARBA" id="ARBA00022448"/>
    </source>
</evidence>
<evidence type="ECO:0000256" key="13">
    <source>
        <dbReference type="SAM" id="Coils"/>
    </source>
</evidence>
<evidence type="ECO:0000256" key="4">
    <source>
        <dbReference type="ARBA" id="ARBA00022475"/>
    </source>
</evidence>
<keyword evidence="17" id="KW-1185">Reference proteome</keyword>
<dbReference type="GO" id="GO:0005886">
    <property type="term" value="C:plasma membrane"/>
    <property type="evidence" value="ECO:0007669"/>
    <property type="project" value="UniProtKB-SubCell"/>
</dbReference>
<reference evidence="16" key="1">
    <citation type="journal article" date="2020" name="Stud. Mycol.">
        <title>101 Dothideomycetes genomes: a test case for predicting lifestyles and emergence of pathogens.</title>
        <authorList>
            <person name="Haridas S."/>
            <person name="Albert R."/>
            <person name="Binder M."/>
            <person name="Bloem J."/>
            <person name="Labutti K."/>
            <person name="Salamov A."/>
            <person name="Andreopoulos B."/>
            <person name="Baker S."/>
            <person name="Barry K."/>
            <person name="Bills G."/>
            <person name="Bluhm B."/>
            <person name="Cannon C."/>
            <person name="Castanera R."/>
            <person name="Culley D."/>
            <person name="Daum C."/>
            <person name="Ezra D."/>
            <person name="Gonzalez J."/>
            <person name="Henrissat B."/>
            <person name="Kuo A."/>
            <person name="Liang C."/>
            <person name="Lipzen A."/>
            <person name="Lutzoni F."/>
            <person name="Magnuson J."/>
            <person name="Mondo S."/>
            <person name="Nolan M."/>
            <person name="Ohm R."/>
            <person name="Pangilinan J."/>
            <person name="Park H.-J."/>
            <person name="Ramirez L."/>
            <person name="Alfaro M."/>
            <person name="Sun H."/>
            <person name="Tritt A."/>
            <person name="Yoshinaga Y."/>
            <person name="Zwiers L.-H."/>
            <person name="Turgeon B."/>
            <person name="Goodwin S."/>
            <person name="Spatafora J."/>
            <person name="Crous P."/>
            <person name="Grigoriev I."/>
        </authorList>
    </citation>
    <scope>NUCLEOTIDE SEQUENCE</scope>
    <source>
        <strain evidence="16">CBS 113389</strain>
    </source>
</reference>
<keyword evidence="3" id="KW-0813">Transport</keyword>
<feature type="domain" description="Ion transport" evidence="15">
    <location>
        <begin position="80"/>
        <end position="160"/>
    </location>
</feature>
<keyword evidence="7 14" id="KW-1133">Transmembrane helix</keyword>
<evidence type="ECO:0000256" key="1">
    <source>
        <dbReference type="ARBA" id="ARBA00004651"/>
    </source>
</evidence>
<feature type="transmembrane region" description="Helical" evidence="14">
    <location>
        <begin position="44"/>
        <end position="66"/>
    </location>
</feature>
<accession>A0A6A6PJV8</accession>
<keyword evidence="4" id="KW-1003">Cell membrane</keyword>
<keyword evidence="9" id="KW-0406">Ion transport</keyword>
<dbReference type="InterPro" id="IPR031846">
    <property type="entry name" value="Hvcn1"/>
</dbReference>
<proteinExistence type="predicted"/>
<evidence type="ECO:0000256" key="6">
    <source>
        <dbReference type="ARBA" id="ARBA00022882"/>
    </source>
</evidence>
<evidence type="ECO:0000256" key="7">
    <source>
        <dbReference type="ARBA" id="ARBA00022989"/>
    </source>
</evidence>
<organism evidence="16 17">
    <name type="scientific">Neohortaea acidophila</name>
    <dbReference type="NCBI Taxonomy" id="245834"/>
    <lineage>
        <taxon>Eukaryota</taxon>
        <taxon>Fungi</taxon>
        <taxon>Dikarya</taxon>
        <taxon>Ascomycota</taxon>
        <taxon>Pezizomycotina</taxon>
        <taxon>Dothideomycetes</taxon>
        <taxon>Dothideomycetidae</taxon>
        <taxon>Mycosphaerellales</taxon>
        <taxon>Teratosphaeriaceae</taxon>
        <taxon>Neohortaea</taxon>
    </lineage>
</organism>
<evidence type="ECO:0000256" key="12">
    <source>
        <dbReference type="ARBA" id="ARBA00031989"/>
    </source>
</evidence>
<evidence type="ECO:0000313" key="16">
    <source>
        <dbReference type="EMBL" id="KAF2480289.1"/>
    </source>
</evidence>
<dbReference type="InterPro" id="IPR027359">
    <property type="entry name" value="Volt_channel_dom_sf"/>
</dbReference>
<dbReference type="GeneID" id="54478649"/>
<dbReference type="AlphaFoldDB" id="A0A6A6PJV8"/>
<dbReference type="Pfam" id="PF00520">
    <property type="entry name" value="Ion_trans"/>
    <property type="match status" value="1"/>
</dbReference>
<dbReference type="EMBL" id="MU001640">
    <property type="protein sequence ID" value="KAF2480289.1"/>
    <property type="molecule type" value="Genomic_DNA"/>
</dbReference>
<dbReference type="Proteomes" id="UP000799767">
    <property type="component" value="Unassembled WGS sequence"/>
</dbReference>
<dbReference type="PANTHER" id="PTHR46480">
    <property type="entry name" value="F20B24.22"/>
    <property type="match status" value="1"/>
</dbReference>
<protein>
    <recommendedName>
        <fullName evidence="2">Voltage-gated hydrogen channel 1</fullName>
    </recommendedName>
    <alternativeName>
        <fullName evidence="12">Hydrogen voltage-gated channel 1</fullName>
    </alternativeName>
</protein>
<dbReference type="Gene3D" id="1.20.120.350">
    <property type="entry name" value="Voltage-gated potassium channels. Chain C"/>
    <property type="match status" value="1"/>
</dbReference>
<keyword evidence="10 14" id="KW-0472">Membrane</keyword>
<dbReference type="OrthoDB" id="427456at2759"/>
<keyword evidence="11" id="KW-0407">Ion channel</keyword>
<keyword evidence="6" id="KW-0851">Voltage-gated channel</keyword>
<keyword evidence="5 14" id="KW-0812">Transmembrane</keyword>
<name>A0A6A6PJV8_9PEZI</name>
<dbReference type="GO" id="GO:0034702">
    <property type="term" value="C:monoatomic ion channel complex"/>
    <property type="evidence" value="ECO:0007669"/>
    <property type="project" value="UniProtKB-KW"/>
</dbReference>
<comment type="subcellular location">
    <subcellularLocation>
        <location evidence="1">Cell membrane</location>
        <topology evidence="1">Multi-pass membrane protein</topology>
    </subcellularLocation>
</comment>
<feature type="coiled-coil region" evidence="13">
    <location>
        <begin position="163"/>
        <end position="197"/>
    </location>
</feature>
<evidence type="ECO:0000256" key="8">
    <source>
        <dbReference type="ARBA" id="ARBA00023054"/>
    </source>
</evidence>
<dbReference type="InterPro" id="IPR005821">
    <property type="entry name" value="Ion_trans_dom"/>
</dbReference>
<evidence type="ECO:0000256" key="5">
    <source>
        <dbReference type="ARBA" id="ARBA00022692"/>
    </source>
</evidence>
<gene>
    <name evidence="16" type="ORF">BDY17DRAFT_327252</name>
</gene>
<evidence type="ECO:0000256" key="10">
    <source>
        <dbReference type="ARBA" id="ARBA00023136"/>
    </source>
</evidence>
<evidence type="ECO:0000313" key="17">
    <source>
        <dbReference type="Proteomes" id="UP000799767"/>
    </source>
</evidence>
<evidence type="ECO:0000259" key="15">
    <source>
        <dbReference type="Pfam" id="PF00520"/>
    </source>
</evidence>
<sequence>MNNNEHRPLLASDHKRLGSVRFPEERSFISKCRHNTKRYLTSKYGHYSVLGLVSLDISSIFADLILQLLICEGRVPAKDGNKASDVLGIVSLVFSCLFMVELIASIWAFGWRFFHSWFHCLDATVITAGFVIDVLLKGQLEEIGSLVVVLRLWRVFKIIEELSAGAEEEMEPLQERLEDLESENQELKREIEELKSGNGSSQV</sequence>
<keyword evidence="8 13" id="KW-0175">Coiled coil</keyword>
<evidence type="ECO:0000256" key="9">
    <source>
        <dbReference type="ARBA" id="ARBA00023065"/>
    </source>
</evidence>
<feature type="transmembrane region" description="Helical" evidence="14">
    <location>
        <begin position="86"/>
        <end position="110"/>
    </location>
</feature>
<dbReference type="PANTHER" id="PTHR46480:SF1">
    <property type="entry name" value="VOLTAGE-GATED HYDROGEN CHANNEL 1"/>
    <property type="match status" value="1"/>
</dbReference>
<dbReference type="GO" id="GO:0030171">
    <property type="term" value="F:voltage-gated proton channel activity"/>
    <property type="evidence" value="ECO:0007669"/>
    <property type="project" value="InterPro"/>
</dbReference>
<evidence type="ECO:0000256" key="2">
    <source>
        <dbReference type="ARBA" id="ARBA00015897"/>
    </source>
</evidence>
<dbReference type="RefSeq" id="XP_033586859.1">
    <property type="nucleotide sequence ID" value="XM_033737647.1"/>
</dbReference>
<evidence type="ECO:0000256" key="11">
    <source>
        <dbReference type="ARBA" id="ARBA00023303"/>
    </source>
</evidence>
<evidence type="ECO:0000256" key="14">
    <source>
        <dbReference type="SAM" id="Phobius"/>
    </source>
</evidence>